<comment type="catalytic activity">
    <reaction evidence="1 10">
        <text>a fatty acyl-[ACP] + phosphate = an acyl phosphate + holo-[ACP]</text>
        <dbReference type="Rhea" id="RHEA:42292"/>
        <dbReference type="Rhea" id="RHEA-COMP:9685"/>
        <dbReference type="Rhea" id="RHEA-COMP:14125"/>
        <dbReference type="ChEBI" id="CHEBI:43474"/>
        <dbReference type="ChEBI" id="CHEBI:59918"/>
        <dbReference type="ChEBI" id="CHEBI:64479"/>
        <dbReference type="ChEBI" id="CHEBI:138651"/>
        <dbReference type="EC" id="2.3.1.274"/>
    </reaction>
</comment>
<dbReference type="SUPFAM" id="SSF53659">
    <property type="entry name" value="Isocitrate/Isopropylmalate dehydrogenase-like"/>
    <property type="match status" value="1"/>
</dbReference>
<dbReference type="RefSeq" id="WP_251932870.1">
    <property type="nucleotide sequence ID" value="NZ_CP098747.1"/>
</dbReference>
<evidence type="ECO:0000256" key="7">
    <source>
        <dbReference type="ARBA" id="ARBA00023264"/>
    </source>
</evidence>
<keyword evidence="3 10" id="KW-0444">Lipid biosynthesis</keyword>
<dbReference type="HAMAP" id="MF_00019">
    <property type="entry name" value="PlsX"/>
    <property type="match status" value="1"/>
</dbReference>
<evidence type="ECO:0000256" key="10">
    <source>
        <dbReference type="HAMAP-Rule" id="MF_00019"/>
    </source>
</evidence>
<evidence type="ECO:0000256" key="6">
    <source>
        <dbReference type="ARBA" id="ARBA00023209"/>
    </source>
</evidence>
<accession>A0ABY4VYZ8</accession>
<keyword evidence="4 10" id="KW-0808">Transferase</keyword>
<protein>
    <recommendedName>
        <fullName evidence="8 10">Phosphate acyltransferase</fullName>
        <ecNumber evidence="8 10">2.3.1.274</ecNumber>
    </recommendedName>
    <alternativeName>
        <fullName evidence="10">Acyl-ACP phosphotransacylase</fullName>
    </alternativeName>
    <alternativeName>
        <fullName evidence="10">Acyl-[acyl-carrier-protein]--phosphate acyltransferase</fullName>
    </alternativeName>
    <alternativeName>
        <fullName evidence="10">Phosphate-acyl-ACP acyltransferase</fullName>
    </alternativeName>
</protein>
<keyword evidence="2 10" id="KW-0963">Cytoplasm</keyword>
<dbReference type="NCBIfam" id="TIGR00182">
    <property type="entry name" value="plsX"/>
    <property type="match status" value="1"/>
</dbReference>
<evidence type="ECO:0000256" key="9">
    <source>
        <dbReference type="ARBA" id="ARBA00046608"/>
    </source>
</evidence>
<comment type="similarity">
    <text evidence="10">Belongs to the PlsX family.</text>
</comment>
<dbReference type="PANTHER" id="PTHR30100">
    <property type="entry name" value="FATTY ACID/PHOSPHOLIPID SYNTHESIS PROTEIN PLSX"/>
    <property type="match status" value="1"/>
</dbReference>
<evidence type="ECO:0000256" key="2">
    <source>
        <dbReference type="ARBA" id="ARBA00022490"/>
    </source>
</evidence>
<organism evidence="12 13">
    <name type="scientific">Sneathiella marina</name>
    <dbReference type="NCBI Taxonomy" id="2950108"/>
    <lineage>
        <taxon>Bacteria</taxon>
        <taxon>Pseudomonadati</taxon>
        <taxon>Pseudomonadota</taxon>
        <taxon>Alphaproteobacteria</taxon>
        <taxon>Sneathiellales</taxon>
        <taxon>Sneathiellaceae</taxon>
        <taxon>Sneathiella</taxon>
    </lineage>
</organism>
<comment type="pathway">
    <text evidence="10">Lipid metabolism; phospholipid metabolism.</text>
</comment>
<comment type="function">
    <text evidence="10">Catalyzes the reversible formation of acyl-phosphate (acyl-PO(4)) from acyl-[acyl-carrier-protein] (acyl-ACP). This enzyme utilizes acyl-ACP as fatty acyl donor, but not acyl-CoA.</text>
</comment>
<keyword evidence="13" id="KW-1185">Reference proteome</keyword>
<keyword evidence="7 10" id="KW-1208">Phospholipid metabolism</keyword>
<dbReference type="Pfam" id="PF02504">
    <property type="entry name" value="FA_synthesis"/>
    <property type="match status" value="1"/>
</dbReference>
<evidence type="ECO:0000313" key="12">
    <source>
        <dbReference type="EMBL" id="USG60063.1"/>
    </source>
</evidence>
<proteinExistence type="inferred from homology"/>
<comment type="subunit">
    <text evidence="9 10">Homodimer. Probably interacts with PlsY.</text>
</comment>
<dbReference type="PIRSF" id="PIRSF002465">
    <property type="entry name" value="Phsphlp_syn_PlsX"/>
    <property type="match status" value="1"/>
</dbReference>
<evidence type="ECO:0000256" key="3">
    <source>
        <dbReference type="ARBA" id="ARBA00022516"/>
    </source>
</evidence>
<evidence type="ECO:0000256" key="8">
    <source>
        <dbReference type="ARBA" id="ARBA00024069"/>
    </source>
</evidence>
<evidence type="ECO:0000256" key="11">
    <source>
        <dbReference type="SAM" id="MobiDB-lite"/>
    </source>
</evidence>
<evidence type="ECO:0000256" key="4">
    <source>
        <dbReference type="ARBA" id="ARBA00022679"/>
    </source>
</evidence>
<dbReference type="Proteomes" id="UP001056291">
    <property type="component" value="Chromosome"/>
</dbReference>
<feature type="region of interest" description="Disordered" evidence="11">
    <location>
        <begin position="345"/>
        <end position="386"/>
    </location>
</feature>
<evidence type="ECO:0000256" key="5">
    <source>
        <dbReference type="ARBA" id="ARBA00023098"/>
    </source>
</evidence>
<dbReference type="InterPro" id="IPR003664">
    <property type="entry name" value="FA_synthesis"/>
</dbReference>
<gene>
    <name evidence="10 12" type="primary">plsX</name>
    <name evidence="12" type="ORF">NBZ79_12850</name>
</gene>
<evidence type="ECO:0000256" key="1">
    <source>
        <dbReference type="ARBA" id="ARBA00001232"/>
    </source>
</evidence>
<dbReference type="PANTHER" id="PTHR30100:SF1">
    <property type="entry name" value="PHOSPHATE ACYLTRANSFERASE"/>
    <property type="match status" value="1"/>
</dbReference>
<dbReference type="InterPro" id="IPR012281">
    <property type="entry name" value="Phospholipid_synth_PlsX-like"/>
</dbReference>
<dbReference type="GO" id="GO:0043811">
    <property type="term" value="F:phosphate:acyl-[acyl carrier protein] acyltransferase activity"/>
    <property type="evidence" value="ECO:0007669"/>
    <property type="project" value="UniProtKB-EC"/>
</dbReference>
<keyword evidence="5 10" id="KW-0443">Lipid metabolism</keyword>
<dbReference type="EMBL" id="CP098747">
    <property type="protein sequence ID" value="USG60063.1"/>
    <property type="molecule type" value="Genomic_DNA"/>
</dbReference>
<dbReference type="EC" id="2.3.1.274" evidence="8 10"/>
<reference evidence="12" key="1">
    <citation type="submission" date="2022-06" db="EMBL/GenBank/DDBJ databases">
        <title>Sneathiella actinostolidae sp. nov., isolated from a sea anemonein the Western Pacific Ocean.</title>
        <authorList>
            <person name="Wei M.J."/>
        </authorList>
    </citation>
    <scope>NUCLEOTIDE SEQUENCE</scope>
    <source>
        <strain evidence="12">PHK-P5</strain>
    </source>
</reference>
<name>A0ABY4VYZ8_9PROT</name>
<evidence type="ECO:0000313" key="13">
    <source>
        <dbReference type="Proteomes" id="UP001056291"/>
    </source>
</evidence>
<comment type="subcellular location">
    <subcellularLocation>
        <location evidence="10">Cytoplasm</location>
    </subcellularLocation>
    <text evidence="10">Associated with the membrane possibly through PlsY.</text>
</comment>
<dbReference type="Gene3D" id="3.40.718.10">
    <property type="entry name" value="Isopropylmalate Dehydrogenase"/>
    <property type="match status" value="1"/>
</dbReference>
<keyword evidence="12" id="KW-0012">Acyltransferase</keyword>
<keyword evidence="6 10" id="KW-0594">Phospholipid biosynthesis</keyword>
<sequence>MSENIVIALDAMGGDYAPDIVVKGVDLIRIRFPQARFLLFGDEARLTPLLAAYPGVANICELRHTDQAIKSEDKPSQALRKGRKSSMRLAIDSVRDGEAGAIVSAGNTGALMAMAKFSLRMMQGIDRPAIASVFPSPKGETVMLDLGANVECDADNLVQFAFMGADFARAVLGRVPPRIGLLNVGIEELKGNDTVKEAGDRLKAIENPPFVYEGFVEGDVITQGTVDVIVTDGFTGNVALKTAEGVVRMFSDFLRAGFASSLMAKIGYLLSRGGLNILKERLDPRAYNGGVLLGLNGICVKSHGGTDETGFANAIGVAIEMVSDDMIVKMKDHFEKFDMAAQMSNNAAASDDEADAETINNGAASPADPKVEKSAGTLEDAGQNRN</sequence>